<dbReference type="PATRIC" id="fig|348824.6.peg.2257"/>
<sequence>MPAIAGYDQKRHREFGLHSKNIAGPPDYEEYFDERQHRSAAIGLSAFHLLERIKGNYGLTFESQRKGDLRKSFEQKIEEIELYREETRVSRQRLQDEIAPRGSDARYERSLELLQID</sequence>
<gene>
    <name evidence="1" type="ORF">LPU83_2090</name>
</gene>
<keyword evidence="2" id="KW-1185">Reference proteome</keyword>
<evidence type="ECO:0000313" key="1">
    <source>
        <dbReference type="EMBL" id="CDM57747.1"/>
    </source>
</evidence>
<dbReference type="KEGG" id="rhl:LPU83_2090"/>
<dbReference type="EMBL" id="HG916852">
    <property type="protein sequence ID" value="CDM57747.1"/>
    <property type="molecule type" value="Genomic_DNA"/>
</dbReference>
<proteinExistence type="predicted"/>
<evidence type="ECO:0000313" key="2">
    <source>
        <dbReference type="Proteomes" id="UP000019443"/>
    </source>
</evidence>
<organism evidence="1 2">
    <name type="scientific">Rhizobium favelukesii</name>
    <dbReference type="NCBI Taxonomy" id="348824"/>
    <lineage>
        <taxon>Bacteria</taxon>
        <taxon>Pseudomonadati</taxon>
        <taxon>Pseudomonadota</taxon>
        <taxon>Alphaproteobacteria</taxon>
        <taxon>Hyphomicrobiales</taxon>
        <taxon>Rhizobiaceae</taxon>
        <taxon>Rhizobium/Agrobacterium group</taxon>
        <taxon>Rhizobium</taxon>
    </lineage>
</organism>
<dbReference type="HOGENOM" id="CLU_2082988_0_0_5"/>
<protein>
    <submittedName>
        <fullName evidence="1">Uncharacterized protein</fullName>
    </submittedName>
</protein>
<dbReference type="Proteomes" id="UP000019443">
    <property type="component" value="Chromosome"/>
</dbReference>
<dbReference type="AlphaFoldDB" id="W6R8Z1"/>
<reference evidence="1" key="1">
    <citation type="submission" date="2013-11" db="EMBL/GenBank/DDBJ databases">
        <title>Draft genome sequence of the broad-host-range Rhizobium sp. LPU83 strain, a member of the low-genetic diversity Oregon-like Rhizobium sp. group.</title>
        <authorList>
            <person name="Wibberg D."/>
            <person name="Puehler A."/>
            <person name="Schlueter A."/>
        </authorList>
    </citation>
    <scope>NUCLEOTIDE SEQUENCE [LARGE SCALE GENOMIC DNA]</scope>
    <source>
        <strain evidence="1">LPU83</strain>
    </source>
</reference>
<accession>W6R8Z1</accession>
<name>W6R8Z1_9HYPH</name>